<feature type="domain" description="Sulfatase N-terminal" evidence="4">
    <location>
        <begin position="26"/>
        <end position="123"/>
    </location>
</feature>
<evidence type="ECO:0000256" key="3">
    <source>
        <dbReference type="SAM" id="SignalP"/>
    </source>
</evidence>
<dbReference type="KEGG" id="knv:Pan216_00960"/>
<evidence type="ECO:0000259" key="4">
    <source>
        <dbReference type="Pfam" id="PF00884"/>
    </source>
</evidence>
<keyword evidence="2 5" id="KW-0378">Hydrolase</keyword>
<dbReference type="PANTHER" id="PTHR42693:SF53">
    <property type="entry name" value="ENDO-4-O-SULFATASE"/>
    <property type="match status" value="1"/>
</dbReference>
<evidence type="ECO:0000313" key="6">
    <source>
        <dbReference type="Proteomes" id="UP000317093"/>
    </source>
</evidence>
<evidence type="ECO:0000313" key="5">
    <source>
        <dbReference type="EMBL" id="QDU59268.1"/>
    </source>
</evidence>
<dbReference type="PANTHER" id="PTHR42693">
    <property type="entry name" value="ARYLSULFATASE FAMILY MEMBER"/>
    <property type="match status" value="1"/>
</dbReference>
<gene>
    <name evidence="5" type="ORF">Pan216_00960</name>
</gene>
<accession>A0A518AX24</accession>
<dbReference type="InterPro" id="IPR050738">
    <property type="entry name" value="Sulfatase"/>
</dbReference>
<name>A0A518AX24_9BACT</name>
<evidence type="ECO:0000256" key="1">
    <source>
        <dbReference type="ARBA" id="ARBA00008779"/>
    </source>
</evidence>
<evidence type="ECO:0000256" key="2">
    <source>
        <dbReference type="ARBA" id="ARBA00022801"/>
    </source>
</evidence>
<dbReference type="InterPro" id="IPR017850">
    <property type="entry name" value="Alkaline_phosphatase_core_sf"/>
</dbReference>
<dbReference type="SUPFAM" id="SSF53649">
    <property type="entry name" value="Alkaline phosphatase-like"/>
    <property type="match status" value="1"/>
</dbReference>
<dbReference type="GO" id="GO:0004065">
    <property type="term" value="F:arylsulfatase activity"/>
    <property type="evidence" value="ECO:0007669"/>
    <property type="project" value="UniProtKB-EC"/>
</dbReference>
<organism evidence="5 6">
    <name type="scientific">Kolteria novifilia</name>
    <dbReference type="NCBI Taxonomy" id="2527975"/>
    <lineage>
        <taxon>Bacteria</taxon>
        <taxon>Pseudomonadati</taxon>
        <taxon>Planctomycetota</taxon>
        <taxon>Planctomycetia</taxon>
        <taxon>Kolteriales</taxon>
        <taxon>Kolteriaceae</taxon>
        <taxon>Kolteria</taxon>
    </lineage>
</organism>
<feature type="signal peptide" evidence="3">
    <location>
        <begin position="1"/>
        <end position="19"/>
    </location>
</feature>
<dbReference type="InterPro" id="IPR000917">
    <property type="entry name" value="Sulfatase_N"/>
</dbReference>
<keyword evidence="6" id="KW-1185">Reference proteome</keyword>
<protein>
    <submittedName>
        <fullName evidence="5">Arylsulfatase</fullName>
        <ecNumber evidence="5">3.1.6.1</ecNumber>
    </submittedName>
</protein>
<dbReference type="AlphaFoldDB" id="A0A518AX24"/>
<dbReference type="EMBL" id="CP036279">
    <property type="protein sequence ID" value="QDU59268.1"/>
    <property type="molecule type" value="Genomic_DNA"/>
</dbReference>
<comment type="similarity">
    <text evidence="1">Belongs to the sulfatase family.</text>
</comment>
<feature type="chain" id="PRO_5022092797" evidence="3">
    <location>
        <begin position="20"/>
        <end position="468"/>
    </location>
</feature>
<proteinExistence type="inferred from homology"/>
<feature type="domain" description="Sulfatase N-terminal" evidence="4">
    <location>
        <begin position="145"/>
        <end position="294"/>
    </location>
</feature>
<dbReference type="CDD" id="cd16027">
    <property type="entry name" value="SGSH"/>
    <property type="match status" value="1"/>
</dbReference>
<dbReference type="Proteomes" id="UP000317093">
    <property type="component" value="Chromosome"/>
</dbReference>
<sequence length="468" mass="51474" precursor="true">MNPLFVLGLLGIAASGVNASVPDMRPNILLLISDDQSWLHTSVMGDKVVKTPAFDQLAREGVLFPNAFASAPTCTASRGALLTGQDLWRLGPGANQRSTLPAEHETYPDLLAGAGYHVGCGGKGWAPGNVKAGGRKAPPAGKPYKSFASFLKAKPPGAPFCYWFGSKNPHRPYDLDSGVRAGKDPAAVDVPPSLPDSLAVRKDLLDYYLEIERFDREVAGILAKLDRAGFAENTIVVVTSDNGMPFPRGKANLYDLGVRMPLVIRWPAEIPPNRVIEDFVSLVDVAPTFLAAAGLQPPRAMTGHSLLPVLRSDRQGIVDSACDRAFFGRERHALWYPSRAIRTRDYLYIRNYRPETTPRDCDPSPSLGEVLARWNDPVERRFYDQAFARRPAEELYDLRADPDQLVNVAAESSHATARKRLSKSLSAYQRETNDPWLVGDGAYFKTAPTFRPKRLRGRLNVPERPTGE</sequence>
<dbReference type="EC" id="3.1.6.1" evidence="5"/>
<dbReference type="Pfam" id="PF00884">
    <property type="entry name" value="Sulfatase"/>
    <property type="match status" value="2"/>
</dbReference>
<keyword evidence="3" id="KW-0732">Signal</keyword>
<dbReference type="RefSeq" id="WP_419193102.1">
    <property type="nucleotide sequence ID" value="NZ_CP036279.1"/>
</dbReference>
<dbReference type="Gene3D" id="3.40.720.10">
    <property type="entry name" value="Alkaline Phosphatase, subunit A"/>
    <property type="match status" value="1"/>
</dbReference>
<reference evidence="5 6" key="1">
    <citation type="submission" date="2019-02" db="EMBL/GenBank/DDBJ databases">
        <title>Deep-cultivation of Planctomycetes and their phenomic and genomic characterization uncovers novel biology.</title>
        <authorList>
            <person name="Wiegand S."/>
            <person name="Jogler M."/>
            <person name="Boedeker C."/>
            <person name="Pinto D."/>
            <person name="Vollmers J."/>
            <person name="Rivas-Marin E."/>
            <person name="Kohn T."/>
            <person name="Peeters S.H."/>
            <person name="Heuer A."/>
            <person name="Rast P."/>
            <person name="Oberbeckmann S."/>
            <person name="Bunk B."/>
            <person name="Jeske O."/>
            <person name="Meyerdierks A."/>
            <person name="Storesund J.E."/>
            <person name="Kallscheuer N."/>
            <person name="Luecker S."/>
            <person name="Lage O.M."/>
            <person name="Pohl T."/>
            <person name="Merkel B.J."/>
            <person name="Hornburger P."/>
            <person name="Mueller R.-W."/>
            <person name="Bruemmer F."/>
            <person name="Labrenz M."/>
            <person name="Spormann A.M."/>
            <person name="Op den Camp H."/>
            <person name="Overmann J."/>
            <person name="Amann R."/>
            <person name="Jetten M.S.M."/>
            <person name="Mascher T."/>
            <person name="Medema M.H."/>
            <person name="Devos D.P."/>
            <person name="Kaster A.-K."/>
            <person name="Ovreas L."/>
            <person name="Rohde M."/>
            <person name="Galperin M.Y."/>
            <person name="Jogler C."/>
        </authorList>
    </citation>
    <scope>NUCLEOTIDE SEQUENCE [LARGE SCALE GENOMIC DNA]</scope>
    <source>
        <strain evidence="5 6">Pan216</strain>
    </source>
</reference>